<accession>A0ABS1KWY0</accession>
<keyword evidence="3" id="KW-1185">Reference proteome</keyword>
<proteinExistence type="predicted"/>
<protein>
    <recommendedName>
        <fullName evidence="4">CHRD domain-containing protein</fullName>
    </recommendedName>
</protein>
<reference evidence="2 3" key="1">
    <citation type="submission" date="2021-01" db="EMBL/GenBank/DDBJ databases">
        <title>Chryseolinea sp. Jin1 Genome sequencing and assembly.</title>
        <authorList>
            <person name="Kim I."/>
        </authorList>
    </citation>
    <scope>NUCLEOTIDE SEQUENCE [LARGE SCALE GENOMIC DNA]</scope>
    <source>
        <strain evidence="2 3">Jin1</strain>
    </source>
</reference>
<feature type="chain" id="PRO_5046580572" description="CHRD domain-containing protein" evidence="1">
    <location>
        <begin position="26"/>
        <end position="169"/>
    </location>
</feature>
<dbReference type="Proteomes" id="UP000613030">
    <property type="component" value="Unassembled WGS sequence"/>
</dbReference>
<comment type="caution">
    <text evidence="2">The sequence shown here is derived from an EMBL/GenBank/DDBJ whole genome shotgun (WGS) entry which is preliminary data.</text>
</comment>
<gene>
    <name evidence="2" type="ORF">JI741_18340</name>
</gene>
<evidence type="ECO:0000256" key="1">
    <source>
        <dbReference type="SAM" id="SignalP"/>
    </source>
</evidence>
<evidence type="ECO:0000313" key="2">
    <source>
        <dbReference type="EMBL" id="MBL0743197.1"/>
    </source>
</evidence>
<evidence type="ECO:0008006" key="4">
    <source>
        <dbReference type="Google" id="ProtNLM"/>
    </source>
</evidence>
<sequence>MKNILKTKIASLMLMASVATTLLSACEQVSVNPELGTAPGGGTITTFKAYTLDSIPGTGRVYGRVVFWLDNANNTLVQVSLYNTKAGSSYPTGLYAGTVAGGSSTSLAALTPVDGEAGEFAPYKYFVVGKKDFYESLDELDGHVSIFLEDDAVAVGDVGLNAEPVQVGN</sequence>
<keyword evidence="1" id="KW-0732">Signal</keyword>
<feature type="signal peptide" evidence="1">
    <location>
        <begin position="1"/>
        <end position="25"/>
    </location>
</feature>
<evidence type="ECO:0000313" key="3">
    <source>
        <dbReference type="Proteomes" id="UP000613030"/>
    </source>
</evidence>
<organism evidence="2 3">
    <name type="scientific">Chryseolinea lacunae</name>
    <dbReference type="NCBI Taxonomy" id="2801331"/>
    <lineage>
        <taxon>Bacteria</taxon>
        <taxon>Pseudomonadati</taxon>
        <taxon>Bacteroidota</taxon>
        <taxon>Cytophagia</taxon>
        <taxon>Cytophagales</taxon>
        <taxon>Fulvivirgaceae</taxon>
        <taxon>Chryseolinea</taxon>
    </lineage>
</organism>
<dbReference type="PROSITE" id="PS51257">
    <property type="entry name" value="PROKAR_LIPOPROTEIN"/>
    <property type="match status" value="1"/>
</dbReference>
<dbReference type="EMBL" id="JAERRB010000006">
    <property type="protein sequence ID" value="MBL0743197.1"/>
    <property type="molecule type" value="Genomic_DNA"/>
</dbReference>
<name>A0ABS1KWY0_9BACT</name>
<dbReference type="RefSeq" id="WP_202012314.1">
    <property type="nucleotide sequence ID" value="NZ_JAERRB010000006.1"/>
</dbReference>